<protein>
    <submittedName>
        <fullName evidence="2">Uncharacterized protein</fullName>
    </submittedName>
</protein>
<reference evidence="2 3" key="1">
    <citation type="submission" date="2021-02" db="EMBL/GenBank/DDBJ databases">
        <title>Alicyclobacillus curvatus sp. nov. and Alicyclobacillus mengziensis sp. nov., two acidophilic bacteria isolated from acid mine drainage.</title>
        <authorList>
            <person name="Huang Y."/>
        </authorList>
    </citation>
    <scope>NUCLEOTIDE SEQUENCE [LARGE SCALE GENOMIC DNA]</scope>
    <source>
        <strain evidence="2 3">S30H14</strain>
    </source>
</reference>
<accession>A0A9X7W1K1</accession>
<evidence type="ECO:0000256" key="1">
    <source>
        <dbReference type="SAM" id="MobiDB-lite"/>
    </source>
</evidence>
<gene>
    <name evidence="2" type="ORF">JZ786_05915</name>
</gene>
<proteinExistence type="predicted"/>
<dbReference type="AlphaFoldDB" id="A0A9X7W1K1"/>
<dbReference type="RefSeq" id="WP_206657857.1">
    <property type="nucleotide sequence ID" value="NZ_CP071182.1"/>
</dbReference>
<name>A0A9X7W1K1_9BACL</name>
<organism evidence="2 3">
    <name type="scientific">Alicyclobacillus mengziensis</name>
    <dbReference type="NCBI Taxonomy" id="2931921"/>
    <lineage>
        <taxon>Bacteria</taxon>
        <taxon>Bacillati</taxon>
        <taxon>Bacillota</taxon>
        <taxon>Bacilli</taxon>
        <taxon>Bacillales</taxon>
        <taxon>Alicyclobacillaceae</taxon>
        <taxon>Alicyclobacillus</taxon>
    </lineage>
</organism>
<sequence length="153" mass="17826">MNVQRLRWWEIIGRSDSGTTFVHMIEATSRRKVIRHFGGVRQCKDFDGTIVPVTFSRHQGEIQVRSKKWSPGTLTHLFVPDAKTIVQVIRAPRYKCECGEIHISEDKYPSIWCTCGKRAYPVVDVSQQKQQDIQLQEPFSSMHERRKQKDIQA</sequence>
<dbReference type="KEGG" id="afx:JZ786_05915"/>
<evidence type="ECO:0000313" key="2">
    <source>
        <dbReference type="EMBL" id="QSO48522.1"/>
    </source>
</evidence>
<feature type="region of interest" description="Disordered" evidence="1">
    <location>
        <begin position="134"/>
        <end position="153"/>
    </location>
</feature>
<keyword evidence="3" id="KW-1185">Reference proteome</keyword>
<dbReference type="Proteomes" id="UP000663505">
    <property type="component" value="Chromosome"/>
</dbReference>
<dbReference type="EMBL" id="CP071182">
    <property type="protein sequence ID" value="QSO48522.1"/>
    <property type="molecule type" value="Genomic_DNA"/>
</dbReference>
<evidence type="ECO:0000313" key="3">
    <source>
        <dbReference type="Proteomes" id="UP000663505"/>
    </source>
</evidence>